<evidence type="ECO:0000256" key="5">
    <source>
        <dbReference type="SAM" id="MobiDB-lite"/>
    </source>
</evidence>
<dbReference type="EMBL" id="CP009516">
    <property type="protein sequence ID" value="AKB77049.1"/>
    <property type="molecule type" value="Genomic_DNA"/>
</dbReference>
<dbReference type="GO" id="GO:0009086">
    <property type="term" value="P:methionine biosynthetic process"/>
    <property type="evidence" value="ECO:0007669"/>
    <property type="project" value="UniProtKB-KW"/>
</dbReference>
<evidence type="ECO:0000256" key="2">
    <source>
        <dbReference type="ARBA" id="ARBA00023122"/>
    </source>
</evidence>
<feature type="domain" description="CBS" evidence="6">
    <location>
        <begin position="68"/>
        <end position="127"/>
    </location>
</feature>
<dbReference type="Proteomes" id="UP000033101">
    <property type="component" value="Chromosome"/>
</dbReference>
<evidence type="ECO:0000256" key="1">
    <source>
        <dbReference type="ARBA" id="ARBA00022605"/>
    </source>
</evidence>
<feature type="region of interest" description="Disordered" evidence="5">
    <location>
        <begin position="1"/>
        <end position="27"/>
    </location>
</feature>
<sequence>MFILAKSFTQGKTSGKKGNDNEEPEKNFRKGNEFSEAVQGSSQGSEAFFESIVRGSEGCLWMTIEELMTRDPVTVNEDTPTEEVFSVFAKNPYHTLPVVNKKGELAGVIDLDIILEVLLLCLMPRERHTPLTARRSLGENAKEIMITHPVTISLKSTLKDASDLMMKHRFDQICVSEAGKLVGILSKRDLVEEICRRRKKEGKKEDAGL</sequence>
<evidence type="ECO:0000256" key="3">
    <source>
        <dbReference type="ARBA" id="ARBA00023167"/>
    </source>
</evidence>
<dbReference type="InterPro" id="IPR000644">
    <property type="entry name" value="CBS_dom"/>
</dbReference>
<dbReference type="HOGENOM" id="CLU_103226_0_0_2"/>
<dbReference type="KEGG" id="mhor:MSHOH_0566"/>
<accession>A0A0E3S6Z0</accession>
<evidence type="ECO:0000313" key="8">
    <source>
        <dbReference type="Proteomes" id="UP000033101"/>
    </source>
</evidence>
<dbReference type="SMART" id="SM00116">
    <property type="entry name" value="CBS"/>
    <property type="match status" value="2"/>
</dbReference>
<reference evidence="7 8" key="1">
    <citation type="submission" date="2014-07" db="EMBL/GenBank/DDBJ databases">
        <title>Methanogenic archaea and the global carbon cycle.</title>
        <authorList>
            <person name="Henriksen J.R."/>
            <person name="Luke J."/>
            <person name="Reinhart S."/>
            <person name="Benedict M.N."/>
            <person name="Youngblut N.D."/>
            <person name="Metcalf M.E."/>
            <person name="Whitaker R.J."/>
            <person name="Metcalf W.W."/>
        </authorList>
    </citation>
    <scope>NUCLEOTIDE SEQUENCE [LARGE SCALE GENOMIC DNA]</scope>
    <source>
        <strain evidence="7 8">HB-1</strain>
    </source>
</reference>
<feature type="compositionally biased region" description="Basic and acidic residues" evidence="5">
    <location>
        <begin position="17"/>
        <end position="27"/>
    </location>
</feature>
<dbReference type="InterPro" id="IPR051257">
    <property type="entry name" value="Diverse_CBS-Domain"/>
</dbReference>
<protein>
    <submittedName>
        <fullName evidence="7">Putative manganese-dependent inorganic pyrophosphatase</fullName>
    </submittedName>
</protein>
<evidence type="ECO:0000313" key="7">
    <source>
        <dbReference type="EMBL" id="AKB77049.1"/>
    </source>
</evidence>
<gene>
    <name evidence="7" type="ORF">MSHOH_0566</name>
</gene>
<proteinExistence type="predicted"/>
<dbReference type="PATRIC" id="fig|1434110.4.peg.682"/>
<keyword evidence="1" id="KW-0028">Amino-acid biosynthesis</keyword>
<dbReference type="PROSITE" id="PS51371">
    <property type="entry name" value="CBS"/>
    <property type="match status" value="2"/>
</dbReference>
<dbReference type="PANTHER" id="PTHR43080">
    <property type="entry name" value="CBS DOMAIN-CONTAINING PROTEIN CBSX3, MITOCHONDRIAL"/>
    <property type="match status" value="1"/>
</dbReference>
<keyword evidence="3" id="KW-0486">Methionine biosynthesis</keyword>
<keyword evidence="2 4" id="KW-0129">CBS domain</keyword>
<dbReference type="Pfam" id="PF00571">
    <property type="entry name" value="CBS"/>
    <property type="match status" value="2"/>
</dbReference>
<evidence type="ECO:0000259" key="6">
    <source>
        <dbReference type="PROSITE" id="PS51371"/>
    </source>
</evidence>
<feature type="domain" description="CBS" evidence="6">
    <location>
        <begin position="145"/>
        <end position="201"/>
    </location>
</feature>
<dbReference type="PANTHER" id="PTHR43080:SF26">
    <property type="entry name" value="REGULATORY PROTEIN"/>
    <property type="match status" value="1"/>
</dbReference>
<keyword evidence="8" id="KW-1185">Reference proteome</keyword>
<evidence type="ECO:0000256" key="4">
    <source>
        <dbReference type="PROSITE-ProRule" id="PRU00703"/>
    </source>
</evidence>
<dbReference type="STRING" id="1434110.MSHOH_0566"/>
<dbReference type="AlphaFoldDB" id="A0A0E3S6Z0"/>
<organism evidence="7 8">
    <name type="scientific">Methanosarcina horonobensis HB-1 = JCM 15518</name>
    <dbReference type="NCBI Taxonomy" id="1434110"/>
    <lineage>
        <taxon>Archaea</taxon>
        <taxon>Methanobacteriati</taxon>
        <taxon>Methanobacteriota</taxon>
        <taxon>Stenosarchaea group</taxon>
        <taxon>Methanomicrobia</taxon>
        <taxon>Methanosarcinales</taxon>
        <taxon>Methanosarcinaceae</taxon>
        <taxon>Methanosarcina</taxon>
    </lineage>
</organism>
<dbReference type="InterPro" id="IPR046342">
    <property type="entry name" value="CBS_dom_sf"/>
</dbReference>
<name>A0A0E3S6Z0_9EURY</name>
<dbReference type="SUPFAM" id="SSF54631">
    <property type="entry name" value="CBS-domain pair"/>
    <property type="match status" value="1"/>
</dbReference>
<dbReference type="Gene3D" id="3.10.580.10">
    <property type="entry name" value="CBS-domain"/>
    <property type="match status" value="2"/>
</dbReference>